<evidence type="ECO:0000256" key="3">
    <source>
        <dbReference type="ARBA" id="ARBA00023163"/>
    </source>
</evidence>
<accession>A0A7I7YT29</accession>
<dbReference type="PROSITE" id="PS01117">
    <property type="entry name" value="HTH_MARR_1"/>
    <property type="match status" value="1"/>
</dbReference>
<dbReference type="Pfam" id="PF01047">
    <property type="entry name" value="MarR"/>
    <property type="match status" value="1"/>
</dbReference>
<feature type="domain" description="HTH marR-type" evidence="5">
    <location>
        <begin position="26"/>
        <end position="158"/>
    </location>
</feature>
<name>A0A7I7YT29_9MYCO</name>
<dbReference type="InterPro" id="IPR039422">
    <property type="entry name" value="MarR/SlyA-like"/>
</dbReference>
<dbReference type="GO" id="GO:0003677">
    <property type="term" value="F:DNA binding"/>
    <property type="evidence" value="ECO:0007669"/>
    <property type="project" value="UniProtKB-KW"/>
</dbReference>
<dbReference type="PROSITE" id="PS50995">
    <property type="entry name" value="HTH_MARR_2"/>
    <property type="match status" value="1"/>
</dbReference>
<evidence type="ECO:0000256" key="4">
    <source>
        <dbReference type="SAM" id="MobiDB-lite"/>
    </source>
</evidence>
<dbReference type="InterPro" id="IPR036390">
    <property type="entry name" value="WH_DNA-bd_sf"/>
</dbReference>
<dbReference type="InterPro" id="IPR023187">
    <property type="entry name" value="Tscrpt_reg_MarR-type_CS"/>
</dbReference>
<dbReference type="Proteomes" id="UP000467105">
    <property type="component" value="Chromosome"/>
</dbReference>
<dbReference type="SUPFAM" id="SSF46785">
    <property type="entry name" value="Winged helix' DNA-binding domain"/>
    <property type="match status" value="1"/>
</dbReference>
<feature type="region of interest" description="Disordered" evidence="4">
    <location>
        <begin position="158"/>
        <end position="177"/>
    </location>
</feature>
<protein>
    <submittedName>
        <fullName evidence="6">Putative HTH-type transcriptional regulator</fullName>
    </submittedName>
</protein>
<dbReference type="GO" id="GO:0006950">
    <property type="term" value="P:response to stress"/>
    <property type="evidence" value="ECO:0007669"/>
    <property type="project" value="TreeGrafter"/>
</dbReference>
<dbReference type="InterPro" id="IPR036388">
    <property type="entry name" value="WH-like_DNA-bd_sf"/>
</dbReference>
<keyword evidence="2" id="KW-0238">DNA-binding</keyword>
<proteinExistence type="predicted"/>
<dbReference type="Gene3D" id="1.10.10.10">
    <property type="entry name" value="Winged helix-like DNA-binding domain superfamily/Winged helix DNA-binding domain"/>
    <property type="match status" value="1"/>
</dbReference>
<dbReference type="SMART" id="SM00347">
    <property type="entry name" value="HTH_MARR"/>
    <property type="match status" value="1"/>
</dbReference>
<dbReference type="GO" id="GO:0003700">
    <property type="term" value="F:DNA-binding transcription factor activity"/>
    <property type="evidence" value="ECO:0007669"/>
    <property type="project" value="InterPro"/>
</dbReference>
<dbReference type="EMBL" id="AP022614">
    <property type="protein sequence ID" value="BBZ45026.1"/>
    <property type="molecule type" value="Genomic_DNA"/>
</dbReference>
<keyword evidence="1" id="KW-0805">Transcription regulation</keyword>
<evidence type="ECO:0000259" key="5">
    <source>
        <dbReference type="PROSITE" id="PS50995"/>
    </source>
</evidence>
<keyword evidence="3" id="KW-0804">Transcription</keyword>
<evidence type="ECO:0000313" key="7">
    <source>
        <dbReference type="Proteomes" id="UP000467105"/>
    </source>
</evidence>
<sequence length="177" mass="18723">MACTGVPVATEKFLYVKMIDMVQAEDAPLGYLLYRVGAVLRPEVAAVLGPLGLTLPEFVCLRLISMSPGVSSAELSRHSNVTPQAMNTVLRKLEDVGAVERPTSVSSGRALPATLTVAGRALLKRAEGAVREADARILGKLTAAQQREFKRMLDKLGSDAATASAAKPGEAGRRPQP</sequence>
<evidence type="ECO:0000313" key="6">
    <source>
        <dbReference type="EMBL" id="BBZ45026.1"/>
    </source>
</evidence>
<organism evidence="6 7">
    <name type="scientific">Mycobacterium parmense</name>
    <dbReference type="NCBI Taxonomy" id="185642"/>
    <lineage>
        <taxon>Bacteria</taxon>
        <taxon>Bacillati</taxon>
        <taxon>Actinomycetota</taxon>
        <taxon>Actinomycetes</taxon>
        <taxon>Mycobacteriales</taxon>
        <taxon>Mycobacteriaceae</taxon>
        <taxon>Mycobacterium</taxon>
        <taxon>Mycobacterium simiae complex</taxon>
    </lineage>
</organism>
<evidence type="ECO:0000256" key="2">
    <source>
        <dbReference type="ARBA" id="ARBA00023125"/>
    </source>
</evidence>
<gene>
    <name evidence="6" type="ORF">MPRM_23070</name>
</gene>
<reference evidence="6 7" key="1">
    <citation type="journal article" date="2019" name="Emerg. Microbes Infect.">
        <title>Comprehensive subspecies identification of 175 nontuberculous mycobacteria species based on 7547 genomic profiles.</title>
        <authorList>
            <person name="Matsumoto Y."/>
            <person name="Kinjo T."/>
            <person name="Motooka D."/>
            <person name="Nabeya D."/>
            <person name="Jung N."/>
            <person name="Uechi K."/>
            <person name="Horii T."/>
            <person name="Iida T."/>
            <person name="Fujita J."/>
            <person name="Nakamura S."/>
        </authorList>
    </citation>
    <scope>NUCLEOTIDE SEQUENCE [LARGE SCALE GENOMIC DNA]</scope>
    <source>
        <strain evidence="6 7">JCM 14742</strain>
    </source>
</reference>
<keyword evidence="7" id="KW-1185">Reference proteome</keyword>
<dbReference type="AlphaFoldDB" id="A0A7I7YT29"/>
<evidence type="ECO:0000256" key="1">
    <source>
        <dbReference type="ARBA" id="ARBA00023015"/>
    </source>
</evidence>
<dbReference type="PANTHER" id="PTHR33164:SF43">
    <property type="entry name" value="HTH-TYPE TRANSCRIPTIONAL REPRESSOR YETL"/>
    <property type="match status" value="1"/>
</dbReference>
<dbReference type="PANTHER" id="PTHR33164">
    <property type="entry name" value="TRANSCRIPTIONAL REGULATOR, MARR FAMILY"/>
    <property type="match status" value="1"/>
</dbReference>
<dbReference type="InterPro" id="IPR000835">
    <property type="entry name" value="HTH_MarR-typ"/>
</dbReference>